<reference evidence="8" key="1">
    <citation type="submission" date="2013-08" db="EMBL/GenBank/DDBJ databases">
        <authorList>
            <person name="Mendez C."/>
            <person name="Richter M."/>
            <person name="Ferrer M."/>
            <person name="Sanchez J."/>
        </authorList>
    </citation>
    <scope>NUCLEOTIDE SEQUENCE</scope>
</reference>
<dbReference type="Gene3D" id="3.90.190.20">
    <property type="entry name" value="Mur ligase, C-terminal domain"/>
    <property type="match status" value="1"/>
</dbReference>
<dbReference type="EMBL" id="AUZY01007012">
    <property type="protein sequence ID" value="EQD51925.1"/>
    <property type="molecule type" value="Genomic_DNA"/>
</dbReference>
<name>T1BCF0_9ZZZZ</name>
<dbReference type="GO" id="GO:0046872">
    <property type="term" value="F:metal ion binding"/>
    <property type="evidence" value="ECO:0007669"/>
    <property type="project" value="UniProtKB-KW"/>
</dbReference>
<evidence type="ECO:0000256" key="1">
    <source>
        <dbReference type="ARBA" id="ARBA00008276"/>
    </source>
</evidence>
<evidence type="ECO:0000256" key="4">
    <source>
        <dbReference type="ARBA" id="ARBA00022741"/>
    </source>
</evidence>
<evidence type="ECO:0000313" key="8">
    <source>
        <dbReference type="EMBL" id="EQD51925.1"/>
    </source>
</evidence>
<evidence type="ECO:0000259" key="7">
    <source>
        <dbReference type="Pfam" id="PF02875"/>
    </source>
</evidence>
<evidence type="ECO:0000256" key="6">
    <source>
        <dbReference type="ARBA" id="ARBA00022842"/>
    </source>
</evidence>
<sequence>VGRLPPAARATVAAAADREGVPLWSLDREVRVEHRHLLPDGQELGVALPGLRADGLRIPLRGTFQATNVALAVAAAARFLAAVERPFRPERARAGLAAVRWPGRLEAVRHRPDLFYDVAHTPESARAVAESLGELFPLADPEACAIVLGLLRGKAIDRILDALQPLARTLVAVPVRSDRSVAPSEIRAHAAGRFPRRVEARSAAEGVRLGRAATGPDGFTLVVGSDYLIAELVRGDRS</sequence>
<evidence type="ECO:0000256" key="3">
    <source>
        <dbReference type="ARBA" id="ARBA00022723"/>
    </source>
</evidence>
<accession>T1BCF0</accession>
<reference evidence="8" key="2">
    <citation type="journal article" date="2014" name="ISME J.">
        <title>Microbial stratification in low pH oxic and suboxic macroscopic growths along an acid mine drainage.</title>
        <authorList>
            <person name="Mendez-Garcia C."/>
            <person name="Mesa V."/>
            <person name="Sprenger R.R."/>
            <person name="Richter M."/>
            <person name="Diez M.S."/>
            <person name="Solano J."/>
            <person name="Bargiela R."/>
            <person name="Golyshina O.V."/>
            <person name="Manteca A."/>
            <person name="Ramos J.L."/>
            <person name="Gallego J.R."/>
            <person name="Llorente I."/>
            <person name="Martins Dos Santos V.A."/>
            <person name="Jensen O.N."/>
            <person name="Pelaez A.I."/>
            <person name="Sanchez J."/>
            <person name="Ferrer M."/>
        </authorList>
    </citation>
    <scope>NUCLEOTIDE SEQUENCE</scope>
</reference>
<dbReference type="Gene3D" id="3.40.1190.10">
    <property type="entry name" value="Mur-like, catalytic domain"/>
    <property type="match status" value="1"/>
</dbReference>
<dbReference type="PANTHER" id="PTHR11136">
    <property type="entry name" value="FOLYLPOLYGLUTAMATE SYNTHASE-RELATED"/>
    <property type="match status" value="1"/>
</dbReference>
<keyword evidence="4" id="KW-0547">Nucleotide-binding</keyword>
<dbReference type="PANTHER" id="PTHR11136:SF0">
    <property type="entry name" value="DIHYDROFOLATE SYNTHETASE-RELATED"/>
    <property type="match status" value="1"/>
</dbReference>
<dbReference type="SUPFAM" id="SSF53623">
    <property type="entry name" value="MurD-like peptide ligases, catalytic domain"/>
    <property type="match status" value="1"/>
</dbReference>
<dbReference type="InterPro" id="IPR004101">
    <property type="entry name" value="Mur_ligase_C"/>
</dbReference>
<dbReference type="Pfam" id="PF02875">
    <property type="entry name" value="Mur_ligase_C"/>
    <property type="match status" value="1"/>
</dbReference>
<proteinExistence type="inferred from homology"/>
<evidence type="ECO:0000256" key="2">
    <source>
        <dbReference type="ARBA" id="ARBA00022598"/>
    </source>
</evidence>
<protein>
    <submittedName>
        <fullName evidence="8">Folyl-polyglutamate synthetase</fullName>
    </submittedName>
</protein>
<dbReference type="SUPFAM" id="SSF53244">
    <property type="entry name" value="MurD-like peptide ligases, peptide-binding domain"/>
    <property type="match status" value="1"/>
</dbReference>
<organism evidence="8">
    <name type="scientific">mine drainage metagenome</name>
    <dbReference type="NCBI Taxonomy" id="410659"/>
    <lineage>
        <taxon>unclassified sequences</taxon>
        <taxon>metagenomes</taxon>
        <taxon>ecological metagenomes</taxon>
    </lineage>
</organism>
<keyword evidence="5" id="KW-0067">ATP-binding</keyword>
<dbReference type="GO" id="GO:0005737">
    <property type="term" value="C:cytoplasm"/>
    <property type="evidence" value="ECO:0007669"/>
    <property type="project" value="TreeGrafter"/>
</dbReference>
<feature type="domain" description="Mur ligase C-terminal" evidence="7">
    <location>
        <begin position="103"/>
        <end position="225"/>
    </location>
</feature>
<keyword evidence="2" id="KW-0436">Ligase</keyword>
<dbReference type="InterPro" id="IPR001645">
    <property type="entry name" value="Folylpolyglutamate_synth"/>
</dbReference>
<keyword evidence="3" id="KW-0479">Metal-binding</keyword>
<feature type="non-terminal residue" evidence="8">
    <location>
        <position position="238"/>
    </location>
</feature>
<comment type="caution">
    <text evidence="8">The sequence shown here is derived from an EMBL/GenBank/DDBJ whole genome shotgun (WGS) entry which is preliminary data.</text>
</comment>
<dbReference type="InterPro" id="IPR036565">
    <property type="entry name" value="Mur-like_cat_sf"/>
</dbReference>
<keyword evidence="6" id="KW-0460">Magnesium</keyword>
<gene>
    <name evidence="8" type="ORF">B1B_10801</name>
</gene>
<comment type="similarity">
    <text evidence="1">Belongs to the folylpolyglutamate synthase family.</text>
</comment>
<feature type="non-terminal residue" evidence="8">
    <location>
        <position position="1"/>
    </location>
</feature>
<dbReference type="GO" id="GO:0004326">
    <property type="term" value="F:tetrahydrofolylpolyglutamate synthase activity"/>
    <property type="evidence" value="ECO:0007669"/>
    <property type="project" value="InterPro"/>
</dbReference>
<dbReference type="GO" id="GO:0008841">
    <property type="term" value="F:dihydrofolate synthase activity"/>
    <property type="evidence" value="ECO:0007669"/>
    <property type="project" value="TreeGrafter"/>
</dbReference>
<dbReference type="GO" id="GO:0005524">
    <property type="term" value="F:ATP binding"/>
    <property type="evidence" value="ECO:0007669"/>
    <property type="project" value="UniProtKB-KW"/>
</dbReference>
<dbReference type="AlphaFoldDB" id="T1BCF0"/>
<dbReference type="InterPro" id="IPR036615">
    <property type="entry name" value="Mur_ligase_C_dom_sf"/>
</dbReference>
<evidence type="ECO:0000256" key="5">
    <source>
        <dbReference type="ARBA" id="ARBA00022840"/>
    </source>
</evidence>